<accession>A0A9Q3BJW0</accession>
<name>A0A9Q3BJW0_9BASI</name>
<keyword evidence="3" id="KW-1185">Reference proteome</keyword>
<gene>
    <name evidence="2" type="ORF">O181_006263</name>
</gene>
<dbReference type="Proteomes" id="UP000765509">
    <property type="component" value="Unassembled WGS sequence"/>
</dbReference>
<dbReference type="EMBL" id="AVOT02001331">
    <property type="protein sequence ID" value="MBW0466548.1"/>
    <property type="molecule type" value="Genomic_DNA"/>
</dbReference>
<sequence>MINIEILRKCGGGLENSINCRYGELILTEYFINDIPDIITRTRTSITCSRNPMESKIAPMTSREDRIPEEPVLKCHKCGRTSHLAHTFTKNTQINEAKIIEGVQLTEDNKESDHDSAISDDTPEENYPI</sequence>
<reference evidence="2" key="1">
    <citation type="submission" date="2021-03" db="EMBL/GenBank/DDBJ databases">
        <title>Draft genome sequence of rust myrtle Austropuccinia psidii MF-1, a brazilian biotype.</title>
        <authorList>
            <person name="Quecine M.C."/>
            <person name="Pachon D.M.R."/>
            <person name="Bonatelli M.L."/>
            <person name="Correr F.H."/>
            <person name="Franceschini L.M."/>
            <person name="Leite T.F."/>
            <person name="Margarido G.R.A."/>
            <person name="Almeida C.A."/>
            <person name="Ferrarezi J.A."/>
            <person name="Labate C.A."/>
        </authorList>
    </citation>
    <scope>NUCLEOTIDE SEQUENCE</scope>
    <source>
        <strain evidence="2">MF-1</strain>
    </source>
</reference>
<protein>
    <submittedName>
        <fullName evidence="2">Uncharacterized protein</fullName>
    </submittedName>
</protein>
<dbReference type="AlphaFoldDB" id="A0A9Q3BJW0"/>
<comment type="caution">
    <text evidence="2">The sequence shown here is derived from an EMBL/GenBank/DDBJ whole genome shotgun (WGS) entry which is preliminary data.</text>
</comment>
<feature type="region of interest" description="Disordered" evidence="1">
    <location>
        <begin position="104"/>
        <end position="129"/>
    </location>
</feature>
<dbReference type="OrthoDB" id="2517660at2759"/>
<evidence type="ECO:0000313" key="2">
    <source>
        <dbReference type="EMBL" id="MBW0466548.1"/>
    </source>
</evidence>
<evidence type="ECO:0000313" key="3">
    <source>
        <dbReference type="Proteomes" id="UP000765509"/>
    </source>
</evidence>
<organism evidence="2 3">
    <name type="scientific">Austropuccinia psidii MF-1</name>
    <dbReference type="NCBI Taxonomy" id="1389203"/>
    <lineage>
        <taxon>Eukaryota</taxon>
        <taxon>Fungi</taxon>
        <taxon>Dikarya</taxon>
        <taxon>Basidiomycota</taxon>
        <taxon>Pucciniomycotina</taxon>
        <taxon>Pucciniomycetes</taxon>
        <taxon>Pucciniales</taxon>
        <taxon>Sphaerophragmiaceae</taxon>
        <taxon>Austropuccinia</taxon>
    </lineage>
</organism>
<evidence type="ECO:0000256" key="1">
    <source>
        <dbReference type="SAM" id="MobiDB-lite"/>
    </source>
</evidence>
<feature type="compositionally biased region" description="Basic and acidic residues" evidence="1">
    <location>
        <begin position="107"/>
        <end position="117"/>
    </location>
</feature>
<proteinExistence type="predicted"/>